<name>A0ABP5ZEM5_9ACTN</name>
<dbReference type="Gene3D" id="3.40.50.10490">
    <property type="entry name" value="Glucose-6-phosphate isomerase like protein, domain 1"/>
    <property type="match status" value="1"/>
</dbReference>
<dbReference type="InterPro" id="IPR046348">
    <property type="entry name" value="SIS_dom_sf"/>
</dbReference>
<dbReference type="Proteomes" id="UP001501358">
    <property type="component" value="Unassembled WGS sequence"/>
</dbReference>
<proteinExistence type="inferred from homology"/>
<comment type="caution">
    <text evidence="5">The sequence shown here is derived from an EMBL/GenBank/DDBJ whole genome shotgun (WGS) entry which is preliminary data.</text>
</comment>
<keyword evidence="6" id="KW-1185">Reference proteome</keyword>
<dbReference type="RefSeq" id="WP_344384155.1">
    <property type="nucleotide sequence ID" value="NZ_BAAATA010000021.1"/>
</dbReference>
<feature type="region of interest" description="Disordered" evidence="3">
    <location>
        <begin position="346"/>
        <end position="372"/>
    </location>
</feature>
<reference evidence="6" key="1">
    <citation type="journal article" date="2019" name="Int. J. Syst. Evol. Microbiol.">
        <title>The Global Catalogue of Microorganisms (GCM) 10K type strain sequencing project: providing services to taxonomists for standard genome sequencing and annotation.</title>
        <authorList>
            <consortium name="The Broad Institute Genomics Platform"/>
            <consortium name="The Broad Institute Genome Sequencing Center for Infectious Disease"/>
            <person name="Wu L."/>
            <person name="Ma J."/>
        </authorList>
    </citation>
    <scope>NUCLEOTIDE SEQUENCE [LARGE SCALE GENOMIC DNA]</scope>
    <source>
        <strain evidence="6">JCM 6307</strain>
    </source>
</reference>
<organism evidence="5 6">
    <name type="scientific">Streptomyces thermolineatus</name>
    <dbReference type="NCBI Taxonomy" id="44033"/>
    <lineage>
        <taxon>Bacteria</taxon>
        <taxon>Bacillati</taxon>
        <taxon>Actinomycetota</taxon>
        <taxon>Actinomycetes</taxon>
        <taxon>Kitasatosporales</taxon>
        <taxon>Streptomycetaceae</taxon>
        <taxon>Streptomyces</taxon>
    </lineage>
</organism>
<evidence type="ECO:0000256" key="2">
    <source>
        <dbReference type="ARBA" id="ARBA00023235"/>
    </source>
</evidence>
<evidence type="ECO:0000313" key="6">
    <source>
        <dbReference type="Proteomes" id="UP001501358"/>
    </source>
</evidence>
<evidence type="ECO:0000259" key="4">
    <source>
        <dbReference type="Pfam" id="PF10432"/>
    </source>
</evidence>
<accession>A0ABP5ZEM5</accession>
<dbReference type="Pfam" id="PF10432">
    <property type="entry name" value="bact-PGI_C"/>
    <property type="match status" value="1"/>
</dbReference>
<comment type="similarity">
    <text evidence="1">Belongs to the PGI/PMI family.</text>
</comment>
<protein>
    <submittedName>
        <fullName evidence="5">SIS domain-containing protein</fullName>
    </submittedName>
</protein>
<dbReference type="InterPro" id="IPR019490">
    <property type="entry name" value="Glu6P/Mann6P_isomerase_C"/>
</dbReference>
<evidence type="ECO:0000313" key="5">
    <source>
        <dbReference type="EMBL" id="GAA2495936.1"/>
    </source>
</evidence>
<keyword evidence="2" id="KW-0413">Isomerase</keyword>
<evidence type="ECO:0000256" key="3">
    <source>
        <dbReference type="SAM" id="MobiDB-lite"/>
    </source>
</evidence>
<sequence length="401" mass="40977">MLDESLLDDGAALEERDRSGLLLGAAAAGARVRIALRLAQEAGAAGLTPDGRPRSLLVAGHGDTGHVGDLIAALAGNVCPVLTLHPTGDTAAARPAPPPEAPAAGGPAVPGTVLDLRWSLPGWVGPLDLLMIGSSTGTEPGLVALVEQAYQHGSTVVCVAPPGTPLADAVAQTRGMALPFALSTVGLPEPPAAPETTAFHDPGRFWAILVPLLVLLERLGITRTTTEELGALADRLDAAAERCGPAAAVHLNPAKALAVQLADSLPLLWSEGAVPSAVARRFAALLAERAGRPALAAELPEALMTHRGLLSGTFAGEAHTDDFFRDRVEDPAPLELRIVLLRANDGEESAPGPAHRLADEHETPLSEPAASAAGPLETAADLLALADFLSVYLAVADAGRS</sequence>
<dbReference type="SUPFAM" id="SSF53697">
    <property type="entry name" value="SIS domain"/>
    <property type="match status" value="1"/>
</dbReference>
<dbReference type="EMBL" id="BAAATA010000021">
    <property type="protein sequence ID" value="GAA2495936.1"/>
    <property type="molecule type" value="Genomic_DNA"/>
</dbReference>
<gene>
    <name evidence="5" type="ORF">GCM10010406_35240</name>
</gene>
<feature type="domain" description="Bifunctional glucose-6-phosphate/mannose-6-phosphate isomerase C-terminal" evidence="4">
    <location>
        <begin position="252"/>
        <end position="396"/>
    </location>
</feature>
<evidence type="ECO:0000256" key="1">
    <source>
        <dbReference type="ARBA" id="ARBA00010523"/>
    </source>
</evidence>